<dbReference type="Proteomes" id="UP001153069">
    <property type="component" value="Unassembled WGS sequence"/>
</dbReference>
<sequence>MASLCNKNLPFFLLVALVVLTQDAAAFLTATPSQPTPFRTAATTNNPQCHRTLLKSSNRGFGSPEKKEKNTPATSPAGDFAYQEMLVVLNAMQQEGVSSKTMDPTKRRELEGYVDTVLANRRDRSYPLQNIGTALLPASEWKLMFSTSDAVLESLPNEATVFLKILDEENLDYILKFPQKTLGLDSLTAKCKYTFDSGPVQPGLFTFEYEKITTNMLGFQNVGVGLFGMLKGRVNCVESAYFDGTFWIEKGFTDDGMFVNVYMRVDE</sequence>
<organism evidence="3 4">
    <name type="scientific">Seminavis robusta</name>
    <dbReference type="NCBI Taxonomy" id="568900"/>
    <lineage>
        <taxon>Eukaryota</taxon>
        <taxon>Sar</taxon>
        <taxon>Stramenopiles</taxon>
        <taxon>Ochrophyta</taxon>
        <taxon>Bacillariophyta</taxon>
        <taxon>Bacillariophyceae</taxon>
        <taxon>Bacillariophycidae</taxon>
        <taxon>Naviculales</taxon>
        <taxon>Naviculaceae</taxon>
        <taxon>Seminavis</taxon>
    </lineage>
</organism>
<evidence type="ECO:0000313" key="4">
    <source>
        <dbReference type="Proteomes" id="UP001153069"/>
    </source>
</evidence>
<feature type="signal peptide" evidence="2">
    <location>
        <begin position="1"/>
        <end position="26"/>
    </location>
</feature>
<gene>
    <name evidence="3" type="ORF">SEMRO_167_G074410.1</name>
</gene>
<comment type="caution">
    <text evidence="3">The sequence shown here is derived from an EMBL/GenBank/DDBJ whole genome shotgun (WGS) entry which is preliminary data.</text>
</comment>
<keyword evidence="4" id="KW-1185">Reference proteome</keyword>
<evidence type="ECO:0000256" key="2">
    <source>
        <dbReference type="SAM" id="SignalP"/>
    </source>
</evidence>
<proteinExistence type="predicted"/>
<name>A0A9N8DPD3_9STRA</name>
<dbReference type="OrthoDB" id="46046at2759"/>
<dbReference type="EMBL" id="CAICTM010000166">
    <property type="protein sequence ID" value="CAB9503479.1"/>
    <property type="molecule type" value="Genomic_DNA"/>
</dbReference>
<feature type="region of interest" description="Disordered" evidence="1">
    <location>
        <begin position="54"/>
        <end position="75"/>
    </location>
</feature>
<keyword evidence="2" id="KW-0732">Signal</keyword>
<feature type="chain" id="PRO_5040395907" description="Plastid lipid-associated protein/fibrillin conserved domain-containing protein" evidence="2">
    <location>
        <begin position="27"/>
        <end position="267"/>
    </location>
</feature>
<evidence type="ECO:0000313" key="3">
    <source>
        <dbReference type="EMBL" id="CAB9503479.1"/>
    </source>
</evidence>
<accession>A0A9N8DPD3</accession>
<protein>
    <recommendedName>
        <fullName evidence="5">Plastid lipid-associated protein/fibrillin conserved domain-containing protein</fullName>
    </recommendedName>
</protein>
<reference evidence="3" key="1">
    <citation type="submission" date="2020-06" db="EMBL/GenBank/DDBJ databases">
        <authorList>
            <consortium name="Plant Systems Biology data submission"/>
        </authorList>
    </citation>
    <scope>NUCLEOTIDE SEQUENCE</scope>
    <source>
        <strain evidence="3">D6</strain>
    </source>
</reference>
<evidence type="ECO:0000256" key="1">
    <source>
        <dbReference type="SAM" id="MobiDB-lite"/>
    </source>
</evidence>
<evidence type="ECO:0008006" key="5">
    <source>
        <dbReference type="Google" id="ProtNLM"/>
    </source>
</evidence>
<dbReference type="AlphaFoldDB" id="A0A9N8DPD3"/>